<feature type="region of interest" description="Disordered" evidence="4">
    <location>
        <begin position="286"/>
        <end position="308"/>
    </location>
</feature>
<protein>
    <submittedName>
        <fullName evidence="6">AraC family transcriptional regulator</fullName>
    </submittedName>
</protein>
<dbReference type="InterPro" id="IPR050204">
    <property type="entry name" value="AraC_XylS_family_regulators"/>
</dbReference>
<name>A0ABU3PFF3_9BURK</name>
<dbReference type="InterPro" id="IPR018060">
    <property type="entry name" value="HTH_AraC"/>
</dbReference>
<dbReference type="PRINTS" id="PR00032">
    <property type="entry name" value="HTHARAC"/>
</dbReference>
<dbReference type="InterPro" id="IPR020449">
    <property type="entry name" value="Tscrpt_reg_AraC-type_HTH"/>
</dbReference>
<organism evidence="6 7">
    <name type="scientific">Roseateles aquae</name>
    <dbReference type="NCBI Taxonomy" id="3077235"/>
    <lineage>
        <taxon>Bacteria</taxon>
        <taxon>Pseudomonadati</taxon>
        <taxon>Pseudomonadota</taxon>
        <taxon>Betaproteobacteria</taxon>
        <taxon>Burkholderiales</taxon>
        <taxon>Sphaerotilaceae</taxon>
        <taxon>Roseateles</taxon>
    </lineage>
</organism>
<gene>
    <name evidence="6" type="ORF">RQP53_17610</name>
</gene>
<dbReference type="Proteomes" id="UP001246372">
    <property type="component" value="Unassembled WGS sequence"/>
</dbReference>
<comment type="caution">
    <text evidence="6">The sequence shown here is derived from an EMBL/GenBank/DDBJ whole genome shotgun (WGS) entry which is preliminary data.</text>
</comment>
<evidence type="ECO:0000256" key="2">
    <source>
        <dbReference type="ARBA" id="ARBA00023125"/>
    </source>
</evidence>
<proteinExistence type="predicted"/>
<keyword evidence="3" id="KW-0804">Transcription</keyword>
<dbReference type="PROSITE" id="PS00041">
    <property type="entry name" value="HTH_ARAC_FAMILY_1"/>
    <property type="match status" value="1"/>
</dbReference>
<evidence type="ECO:0000313" key="6">
    <source>
        <dbReference type="EMBL" id="MDT9001100.1"/>
    </source>
</evidence>
<accession>A0ABU3PFF3</accession>
<dbReference type="InterPro" id="IPR009057">
    <property type="entry name" value="Homeodomain-like_sf"/>
</dbReference>
<dbReference type="PROSITE" id="PS01124">
    <property type="entry name" value="HTH_ARAC_FAMILY_2"/>
    <property type="match status" value="1"/>
</dbReference>
<evidence type="ECO:0000256" key="3">
    <source>
        <dbReference type="ARBA" id="ARBA00023163"/>
    </source>
</evidence>
<dbReference type="PANTHER" id="PTHR46796">
    <property type="entry name" value="HTH-TYPE TRANSCRIPTIONAL ACTIVATOR RHAS-RELATED"/>
    <property type="match status" value="1"/>
</dbReference>
<evidence type="ECO:0000256" key="4">
    <source>
        <dbReference type="SAM" id="MobiDB-lite"/>
    </source>
</evidence>
<keyword evidence="1" id="KW-0805">Transcription regulation</keyword>
<dbReference type="PANTHER" id="PTHR46796:SF6">
    <property type="entry name" value="ARAC SUBFAMILY"/>
    <property type="match status" value="1"/>
</dbReference>
<evidence type="ECO:0000256" key="1">
    <source>
        <dbReference type="ARBA" id="ARBA00023015"/>
    </source>
</evidence>
<dbReference type="Pfam" id="PF12833">
    <property type="entry name" value="HTH_18"/>
    <property type="match status" value="1"/>
</dbReference>
<keyword evidence="2" id="KW-0238">DNA-binding</keyword>
<reference evidence="6" key="1">
    <citation type="submission" date="2023-09" db="EMBL/GenBank/DDBJ databases">
        <title>Paucibacter sp. APW11 Genome sequencing and assembly.</title>
        <authorList>
            <person name="Kim I."/>
        </authorList>
    </citation>
    <scope>NUCLEOTIDE SEQUENCE</scope>
    <source>
        <strain evidence="6">APW11</strain>
    </source>
</reference>
<feature type="domain" description="HTH araC/xylS-type" evidence="5">
    <location>
        <begin position="201"/>
        <end position="299"/>
    </location>
</feature>
<evidence type="ECO:0000259" key="5">
    <source>
        <dbReference type="PROSITE" id="PS01124"/>
    </source>
</evidence>
<dbReference type="InterPro" id="IPR018062">
    <property type="entry name" value="HTH_AraC-typ_CS"/>
</dbReference>
<dbReference type="SMART" id="SM00342">
    <property type="entry name" value="HTH_ARAC"/>
    <property type="match status" value="1"/>
</dbReference>
<dbReference type="EMBL" id="JAVXZY010000007">
    <property type="protein sequence ID" value="MDT9001100.1"/>
    <property type="molecule type" value="Genomic_DNA"/>
</dbReference>
<feature type="compositionally biased region" description="Basic residues" evidence="4">
    <location>
        <begin position="298"/>
        <end position="308"/>
    </location>
</feature>
<dbReference type="Gene3D" id="1.10.10.60">
    <property type="entry name" value="Homeodomain-like"/>
    <property type="match status" value="2"/>
</dbReference>
<dbReference type="RefSeq" id="WP_315651984.1">
    <property type="nucleotide sequence ID" value="NZ_JAVXZY010000007.1"/>
</dbReference>
<sequence length="308" mass="33597">MCPDATDSSSALKSWFVHSGVRAPLETCIGPLPGTGAGLVRWSQHEAEPAIRVSSPHPDSYRIAVMLEPLESQIWVNGEPFSGGRIAANSFRICPPGSAQRWRQLSACDIANVFIPTSTVDSYLLRRNAEAPGQLGATPFLPDREVLDLVGKMLNAEAAAGPLAETYCDAMVAAMLSYLLEQYGGSEVTAAAARLGGARLRRVQRHMQAHLGEEQPIAELAQLCAMSASHFAREFSRAVGLPPHQYLLKLRLERAAELLAEGDDSLLDIALACGFNDASHFSRAFTRRHGQPPSTYRRALRERRALRR</sequence>
<evidence type="ECO:0000313" key="7">
    <source>
        <dbReference type="Proteomes" id="UP001246372"/>
    </source>
</evidence>
<dbReference type="SUPFAM" id="SSF46689">
    <property type="entry name" value="Homeodomain-like"/>
    <property type="match status" value="2"/>
</dbReference>
<keyword evidence="7" id="KW-1185">Reference proteome</keyword>